<dbReference type="PANTHER" id="PTHR47675">
    <property type="entry name" value="MOLYBDOPTERIN BINDING DOMAIN PROTEIN (AFU_ORTHOLOGUE AFUA_5G11210)"/>
    <property type="match status" value="1"/>
</dbReference>
<dbReference type="GO" id="GO:0047884">
    <property type="term" value="F:FAD diphosphatase activity"/>
    <property type="evidence" value="ECO:0007669"/>
    <property type="project" value="TreeGrafter"/>
</dbReference>
<dbReference type="InterPro" id="IPR036425">
    <property type="entry name" value="MoaB/Mog-like_dom_sf"/>
</dbReference>
<evidence type="ECO:0000313" key="3">
    <source>
        <dbReference type="Proteomes" id="UP000789375"/>
    </source>
</evidence>
<evidence type="ECO:0000313" key="2">
    <source>
        <dbReference type="EMBL" id="CAG8604551.1"/>
    </source>
</evidence>
<dbReference type="Gene3D" id="3.40.980.10">
    <property type="entry name" value="MoaB/Mog-like domain"/>
    <property type="match status" value="1"/>
</dbReference>
<feature type="domain" description="MoaB/Mog" evidence="1">
    <location>
        <begin position="440"/>
        <end position="614"/>
    </location>
</feature>
<comment type="caution">
    <text evidence="2">The sequence shown here is derived from an EMBL/GenBank/DDBJ whole genome shotgun (WGS) entry which is preliminary data.</text>
</comment>
<keyword evidence="3" id="KW-1185">Reference proteome</keyword>
<protein>
    <submittedName>
        <fullName evidence="2">13097_t:CDS:1</fullName>
    </submittedName>
</protein>
<dbReference type="SMART" id="SM00852">
    <property type="entry name" value="MoCF_biosynth"/>
    <property type="match status" value="1"/>
</dbReference>
<accession>A0A9N9CLT6</accession>
<dbReference type="PANTHER" id="PTHR47675:SF1">
    <property type="entry name" value="MOLYBDOPTERIN BINDING DOMAIN PROTEIN (AFU_ORTHOLOGUE AFUA_5G11210)"/>
    <property type="match status" value="1"/>
</dbReference>
<gene>
    <name evidence="2" type="ORF">FMOSSE_LOCUS9130</name>
</gene>
<dbReference type="GO" id="GO:0042726">
    <property type="term" value="P:flavin-containing compound metabolic process"/>
    <property type="evidence" value="ECO:0007669"/>
    <property type="project" value="TreeGrafter"/>
</dbReference>
<dbReference type="InterPro" id="IPR056596">
    <property type="entry name" value="FLAD1_M"/>
</dbReference>
<dbReference type="Pfam" id="PF24102">
    <property type="entry name" value="FLAD1_M"/>
    <property type="match status" value="1"/>
</dbReference>
<sequence length="718" mass="82570">MDSFSYDFCLLLHPQNDNHTDDEYGQCNEQKTVINSCKETESKVLPNLNVEENNDPHLHNASLGMKHFIATNLDHHNRGREQCNNDAQKTIHDPVIQLDFSNLPNDKFITIKKSKPIRNVALFISFNYDLTNHISNEECNAHGFQALFHDFQDHTNITPIVRLVNDVAVNCWAYDYNVNVFLASEPIFPICIVTALLKRLRTLFDQKTLDIIIIWLNVYERSRSWIDDECKAAKATACIQGVEISDVIPQIMSYFNKSNDNGEIHEKPPICYHEFNLSYSAAMKIDDKIWLNAKQYYKVAKSQMELGDLNPDNEIVLKSITKHDNSEISPIYFTQEKCRCNSNGGEYSSSKSIVNEDDDQEILKKSFIDILEEYQIIKRNIEIDSLIRNNRFNRKFHVSSRIMSEERRLKQIKSERENAFILPTTPVTETRFKPFPKTSACLIIGDEILNGKTVDTNSASFAKFCYEHGIDLKRIEVIPDEEDTIIEAVRRLSNDFDFVVTSGGIGPTHDDITYPSIAKAFNLSLTLHQQTLDRMKDFTNNTPSIKVMMSEQSQEVANASQRMALFPDPSAIIYPNKKLWVPIVIVNDNIHILPGIPQLFNGLLFAFSNYLKARQTDKDGERFYRKFIKTYRPESFIAPVLTETHEKVKDLGIKIGSYPKWSDDKRWVVVSLLARENIKDKLEDLCIEIAKRIDGFMIDDPEDATVRKIGAQVKDNKL</sequence>
<name>A0A9N9CLT6_FUNMO</name>
<reference evidence="2" key="1">
    <citation type="submission" date="2021-06" db="EMBL/GenBank/DDBJ databases">
        <authorList>
            <person name="Kallberg Y."/>
            <person name="Tangrot J."/>
            <person name="Rosling A."/>
        </authorList>
    </citation>
    <scope>NUCLEOTIDE SEQUENCE</scope>
    <source>
        <strain evidence="2">87-6 pot B 2015</strain>
    </source>
</reference>
<dbReference type="SUPFAM" id="SSF53218">
    <property type="entry name" value="Molybdenum cofactor biosynthesis proteins"/>
    <property type="match status" value="1"/>
</dbReference>
<organism evidence="2 3">
    <name type="scientific">Funneliformis mosseae</name>
    <name type="common">Endomycorrhizal fungus</name>
    <name type="synonym">Glomus mosseae</name>
    <dbReference type="NCBI Taxonomy" id="27381"/>
    <lineage>
        <taxon>Eukaryota</taxon>
        <taxon>Fungi</taxon>
        <taxon>Fungi incertae sedis</taxon>
        <taxon>Mucoromycota</taxon>
        <taxon>Glomeromycotina</taxon>
        <taxon>Glomeromycetes</taxon>
        <taxon>Glomerales</taxon>
        <taxon>Glomeraceae</taxon>
        <taxon>Funneliformis</taxon>
    </lineage>
</organism>
<dbReference type="Pfam" id="PF00994">
    <property type="entry name" value="MoCF_biosynth"/>
    <property type="match status" value="1"/>
</dbReference>
<dbReference type="CDD" id="cd00885">
    <property type="entry name" value="cinA"/>
    <property type="match status" value="1"/>
</dbReference>
<dbReference type="EMBL" id="CAJVPP010002571">
    <property type="protein sequence ID" value="CAG8604551.1"/>
    <property type="molecule type" value="Genomic_DNA"/>
</dbReference>
<dbReference type="Proteomes" id="UP000789375">
    <property type="component" value="Unassembled WGS sequence"/>
</dbReference>
<evidence type="ECO:0000259" key="1">
    <source>
        <dbReference type="SMART" id="SM00852"/>
    </source>
</evidence>
<dbReference type="InterPro" id="IPR001453">
    <property type="entry name" value="MoaB/Mog_dom"/>
</dbReference>
<proteinExistence type="predicted"/>
<dbReference type="AlphaFoldDB" id="A0A9N9CLT6"/>